<dbReference type="Proteomes" id="UP000256304">
    <property type="component" value="Unassembled WGS sequence"/>
</dbReference>
<evidence type="ECO:0000313" key="1">
    <source>
        <dbReference type="EMBL" id="REE94221.1"/>
    </source>
</evidence>
<accession>A0A3D9SR76</accession>
<comment type="caution">
    <text evidence="1">The sequence shown here is derived from an EMBL/GenBank/DDBJ whole genome shotgun (WGS) entry which is preliminary data.</text>
</comment>
<dbReference type="EMBL" id="QTTN01000001">
    <property type="protein sequence ID" value="REE94221.1"/>
    <property type="molecule type" value="Genomic_DNA"/>
</dbReference>
<organism evidence="1 2">
    <name type="scientific">Paenibacillus taihuensis</name>
    <dbReference type="NCBI Taxonomy" id="1156355"/>
    <lineage>
        <taxon>Bacteria</taxon>
        <taxon>Bacillati</taxon>
        <taxon>Bacillota</taxon>
        <taxon>Bacilli</taxon>
        <taxon>Bacillales</taxon>
        <taxon>Paenibacillaceae</taxon>
        <taxon>Paenibacillus</taxon>
    </lineage>
</organism>
<proteinExistence type="predicted"/>
<keyword evidence="2" id="KW-1185">Reference proteome</keyword>
<dbReference type="AlphaFoldDB" id="A0A3D9SR76"/>
<protein>
    <submittedName>
        <fullName evidence="1">Uncharacterized protein</fullName>
    </submittedName>
</protein>
<name>A0A3D9SR76_9BACL</name>
<reference evidence="1 2" key="1">
    <citation type="submission" date="2018-08" db="EMBL/GenBank/DDBJ databases">
        <title>Genomic Encyclopedia of Type Strains, Phase III (KMG-III): the genomes of soil and plant-associated and newly described type strains.</title>
        <authorList>
            <person name="Whitman W."/>
        </authorList>
    </citation>
    <scope>NUCLEOTIDE SEQUENCE [LARGE SCALE GENOMIC DNA]</scope>
    <source>
        <strain evidence="1 2">CGMCC 1.10966</strain>
    </source>
</reference>
<sequence>MHSKAATEWKKSKFTTRNCHSPQQVFRDRLRVLIYR</sequence>
<gene>
    <name evidence="1" type="ORF">A8990_10111</name>
</gene>
<evidence type="ECO:0000313" key="2">
    <source>
        <dbReference type="Proteomes" id="UP000256304"/>
    </source>
</evidence>